<evidence type="ECO:0000256" key="1">
    <source>
        <dbReference type="SAM" id="Phobius"/>
    </source>
</evidence>
<keyword evidence="1" id="KW-0472">Membrane</keyword>
<evidence type="ECO:0000313" key="3">
    <source>
        <dbReference type="Proteomes" id="UP000326936"/>
    </source>
</evidence>
<keyword evidence="1" id="KW-1133">Transmembrane helix</keyword>
<dbReference type="Proteomes" id="UP000326936">
    <property type="component" value="Plasmid pTHAF100_a"/>
</dbReference>
<dbReference type="OrthoDB" id="6453603at2"/>
<evidence type="ECO:0000313" key="2">
    <source>
        <dbReference type="EMBL" id="QFT28193.1"/>
    </source>
</evidence>
<keyword evidence="2" id="KW-0614">Plasmid</keyword>
<proteinExistence type="predicted"/>
<dbReference type="KEGG" id="vaq:FIV01_17520"/>
<dbReference type="AlphaFoldDB" id="A0A5P9CQG4"/>
<gene>
    <name evidence="2" type="ORF">FIV01_17520</name>
</gene>
<keyword evidence="3" id="KW-1185">Reference proteome</keyword>
<protein>
    <submittedName>
        <fullName evidence="2">Uncharacterized protein</fullName>
    </submittedName>
</protein>
<feature type="transmembrane region" description="Helical" evidence="1">
    <location>
        <begin position="107"/>
        <end position="126"/>
    </location>
</feature>
<accession>A0A5P9CQG4</accession>
<keyword evidence="1" id="KW-0812">Transmembrane</keyword>
<sequence>MWLIEFVDGHLNGVCLPLEQSFVLTGNKEARAENLLSVPEYFSSTTELKFEVKDKKIHVVGLSRGNKVTTVNANRIYKFKGLSFFVFQEGSRRPALRRHRFRQYKPLVVFTFVLNVATAAALYLGVINHQQSQVANYLDAIGSGYIKDGELFAFNQNAVTSLPEFLQRNITLVESNDYLRVSRLDIDLISTYTGKPLVGRLVSKADRDEIVIDTREQDIQIMALFGDYGLGFAKQDDYWLVSDRTKASQILKSAGLSSVIAQLKSRKDETQIITSSEFPYAIFYSTKSGGYIYDQQGRYWEGSTVPRLGVIQSITRDKVVFKDGQKTRVYLIQP</sequence>
<dbReference type="EMBL" id="CP045351">
    <property type="protein sequence ID" value="QFT28193.1"/>
    <property type="molecule type" value="Genomic_DNA"/>
</dbReference>
<reference evidence="2 3" key="1">
    <citation type="submission" date="2019-10" db="EMBL/GenBank/DDBJ databases">
        <title>Complete genome sequence of Vibrio sp. strain THAF100, isolated from non-filtered water from the water column of tank 6 of a marine aquarium containing stony-coral fragments. Water maintained at 26 degree C.</title>
        <authorList>
            <person name="Ruckert C."/>
            <person name="Franco A."/>
            <person name="Kalinowski J."/>
            <person name="Glaeser S."/>
        </authorList>
    </citation>
    <scope>NUCLEOTIDE SEQUENCE [LARGE SCALE GENOMIC DNA]</scope>
    <source>
        <strain evidence="2 3">THAF100</strain>
        <plasmid evidence="3">pthaf100_a</plasmid>
    </source>
</reference>
<name>A0A5P9CQG4_9VIBR</name>
<organism evidence="2 3">
    <name type="scientific">Vibrio aquimaris</name>
    <dbReference type="NCBI Taxonomy" id="2587862"/>
    <lineage>
        <taxon>Bacteria</taxon>
        <taxon>Pseudomonadati</taxon>
        <taxon>Pseudomonadota</taxon>
        <taxon>Gammaproteobacteria</taxon>
        <taxon>Vibrionales</taxon>
        <taxon>Vibrionaceae</taxon>
        <taxon>Vibrio</taxon>
    </lineage>
</organism>
<dbReference type="RefSeq" id="WP_152432228.1">
    <property type="nucleotide sequence ID" value="NZ_CBCSDK010000029.1"/>
</dbReference>
<geneLocation type="plasmid" evidence="3">
    <name>pthaf100_a</name>
</geneLocation>